<organism evidence="2 3">
    <name type="scientific">Artemisia annua</name>
    <name type="common">Sweet wormwood</name>
    <dbReference type="NCBI Taxonomy" id="35608"/>
    <lineage>
        <taxon>Eukaryota</taxon>
        <taxon>Viridiplantae</taxon>
        <taxon>Streptophyta</taxon>
        <taxon>Embryophyta</taxon>
        <taxon>Tracheophyta</taxon>
        <taxon>Spermatophyta</taxon>
        <taxon>Magnoliopsida</taxon>
        <taxon>eudicotyledons</taxon>
        <taxon>Gunneridae</taxon>
        <taxon>Pentapetalae</taxon>
        <taxon>asterids</taxon>
        <taxon>campanulids</taxon>
        <taxon>Asterales</taxon>
        <taxon>Asteraceae</taxon>
        <taxon>Asteroideae</taxon>
        <taxon>Anthemideae</taxon>
        <taxon>Artemisiinae</taxon>
        <taxon>Artemisia</taxon>
    </lineage>
</organism>
<dbReference type="GO" id="GO:0004674">
    <property type="term" value="F:protein serine/threonine kinase activity"/>
    <property type="evidence" value="ECO:0007669"/>
    <property type="project" value="InterPro"/>
</dbReference>
<evidence type="ECO:0000313" key="2">
    <source>
        <dbReference type="EMBL" id="PWA75700.1"/>
    </source>
</evidence>
<dbReference type="Pfam" id="PF02260">
    <property type="entry name" value="FATC"/>
    <property type="match status" value="1"/>
</dbReference>
<feature type="domain" description="FATC" evidence="1">
    <location>
        <begin position="32"/>
        <end position="66"/>
    </location>
</feature>
<dbReference type="GO" id="GO:0006974">
    <property type="term" value="P:DNA damage response"/>
    <property type="evidence" value="ECO:0007669"/>
    <property type="project" value="InterPro"/>
</dbReference>
<dbReference type="OrthoDB" id="381190at2759"/>
<evidence type="ECO:0000313" key="3">
    <source>
        <dbReference type="Proteomes" id="UP000245207"/>
    </source>
</evidence>
<proteinExistence type="predicted"/>
<name>A0A2U1NQG9_ARTAN</name>
<dbReference type="STRING" id="35608.A0A2U1NQG9"/>
<dbReference type="PANTHER" id="PTHR37079:SF4">
    <property type="entry name" value="SERINE_THREONINE-PROTEIN KINASE ATM"/>
    <property type="match status" value="1"/>
</dbReference>
<dbReference type="Proteomes" id="UP000245207">
    <property type="component" value="Unassembled WGS sequence"/>
</dbReference>
<keyword evidence="3" id="KW-1185">Reference proteome</keyword>
<dbReference type="InterPro" id="IPR038980">
    <property type="entry name" value="ATM_plant"/>
</dbReference>
<evidence type="ECO:0000259" key="1">
    <source>
        <dbReference type="PROSITE" id="PS51190"/>
    </source>
</evidence>
<comment type="caution">
    <text evidence="2">The sequence shown here is derived from an EMBL/GenBank/DDBJ whole genome shotgun (WGS) entry which is preliminary data.</text>
</comment>
<sequence>MKFVVFGAHQAVNSQAMIEHWVLENGLFGNEKNMIETLTSNVQQLIQDAIDPDRLCNMFPGWAGWL</sequence>
<dbReference type="AlphaFoldDB" id="A0A2U1NQG9"/>
<dbReference type="InterPro" id="IPR003152">
    <property type="entry name" value="FATC_dom"/>
</dbReference>
<dbReference type="PROSITE" id="PS51190">
    <property type="entry name" value="FATC"/>
    <property type="match status" value="1"/>
</dbReference>
<dbReference type="PANTHER" id="PTHR37079">
    <property type="entry name" value="SERINE/THREONINE-PROTEIN KINASE ATM"/>
    <property type="match status" value="1"/>
</dbReference>
<gene>
    <name evidence="2" type="ORF">CTI12_AA217690</name>
</gene>
<dbReference type="EMBL" id="PKPP01002368">
    <property type="protein sequence ID" value="PWA75700.1"/>
    <property type="molecule type" value="Genomic_DNA"/>
</dbReference>
<protein>
    <recommendedName>
        <fullName evidence="1">FATC domain-containing protein</fullName>
    </recommendedName>
</protein>
<accession>A0A2U1NQG9</accession>
<dbReference type="SMART" id="SM01343">
    <property type="entry name" value="FATC"/>
    <property type="match status" value="1"/>
</dbReference>
<reference evidence="2 3" key="1">
    <citation type="journal article" date="2018" name="Mol. Plant">
        <title>The genome of Artemisia annua provides insight into the evolution of Asteraceae family and artemisinin biosynthesis.</title>
        <authorList>
            <person name="Shen Q."/>
            <person name="Zhang L."/>
            <person name="Liao Z."/>
            <person name="Wang S."/>
            <person name="Yan T."/>
            <person name="Shi P."/>
            <person name="Liu M."/>
            <person name="Fu X."/>
            <person name="Pan Q."/>
            <person name="Wang Y."/>
            <person name="Lv Z."/>
            <person name="Lu X."/>
            <person name="Zhang F."/>
            <person name="Jiang W."/>
            <person name="Ma Y."/>
            <person name="Chen M."/>
            <person name="Hao X."/>
            <person name="Li L."/>
            <person name="Tang Y."/>
            <person name="Lv G."/>
            <person name="Zhou Y."/>
            <person name="Sun X."/>
            <person name="Brodelius P.E."/>
            <person name="Rose J.K.C."/>
            <person name="Tang K."/>
        </authorList>
    </citation>
    <scope>NUCLEOTIDE SEQUENCE [LARGE SCALE GENOMIC DNA]</scope>
    <source>
        <strain evidence="3">cv. Huhao1</strain>
        <tissue evidence="2">Leaf</tissue>
    </source>
</reference>